<protein>
    <recommendedName>
        <fullName evidence="4">CCR4-NOT transcription complex subunit 11</fullName>
    </recommendedName>
</protein>
<evidence type="ECO:0000256" key="2">
    <source>
        <dbReference type="ARBA" id="ARBA00004496"/>
    </source>
</evidence>
<dbReference type="OrthoDB" id="10265389at2759"/>
<dbReference type="InterPro" id="IPR019312">
    <property type="entry name" value="CNOT11"/>
</dbReference>
<evidence type="ECO:0000256" key="5">
    <source>
        <dbReference type="ARBA" id="ARBA00022490"/>
    </source>
</evidence>
<comment type="similarity">
    <text evidence="3">Belongs to the CNOT11 family.</text>
</comment>
<evidence type="ECO:0000256" key="9">
    <source>
        <dbReference type="ARBA" id="ARBA00023242"/>
    </source>
</evidence>
<organism evidence="10 11">
    <name type="scientific">Spizellomyces punctatus (strain DAOM BR117)</name>
    <dbReference type="NCBI Taxonomy" id="645134"/>
    <lineage>
        <taxon>Eukaryota</taxon>
        <taxon>Fungi</taxon>
        <taxon>Fungi incertae sedis</taxon>
        <taxon>Chytridiomycota</taxon>
        <taxon>Chytridiomycota incertae sedis</taxon>
        <taxon>Chytridiomycetes</taxon>
        <taxon>Spizellomycetales</taxon>
        <taxon>Spizellomycetaceae</taxon>
        <taxon>Spizellomyces</taxon>
    </lineage>
</organism>
<dbReference type="PANTHER" id="PTHR15975">
    <property type="entry name" value="CCR4-NOT TRANSCRIPTION COMPLEX SUBUNIT 11"/>
    <property type="match status" value="1"/>
</dbReference>
<proteinExistence type="inferred from homology"/>
<dbReference type="GO" id="GO:0005634">
    <property type="term" value="C:nucleus"/>
    <property type="evidence" value="ECO:0007669"/>
    <property type="project" value="UniProtKB-SubCell"/>
</dbReference>
<dbReference type="Pfam" id="PF10155">
    <property type="entry name" value="CNOT11"/>
    <property type="match status" value="1"/>
</dbReference>
<dbReference type="PANTHER" id="PTHR15975:SF0">
    <property type="entry name" value="CCR4-NOT TRANSCRIPTION COMPLEX SUBUNIT 11"/>
    <property type="match status" value="1"/>
</dbReference>
<keyword evidence="11" id="KW-1185">Reference proteome</keyword>
<dbReference type="GeneID" id="27690449"/>
<dbReference type="EMBL" id="KQ257464">
    <property type="protein sequence ID" value="KNC97291.1"/>
    <property type="molecule type" value="Genomic_DNA"/>
</dbReference>
<dbReference type="VEuPathDB" id="FungiDB:SPPG_07221"/>
<keyword evidence="7" id="KW-0943">RNA-mediated gene silencing</keyword>
<reference evidence="10 11" key="1">
    <citation type="submission" date="2009-08" db="EMBL/GenBank/DDBJ databases">
        <title>The Genome Sequence of Spizellomyces punctatus strain DAOM BR117.</title>
        <authorList>
            <consortium name="The Broad Institute Genome Sequencing Platform"/>
            <person name="Russ C."/>
            <person name="Cuomo C."/>
            <person name="Shea T."/>
            <person name="Young S.K."/>
            <person name="Zeng Q."/>
            <person name="Koehrsen M."/>
            <person name="Haas B."/>
            <person name="Borodovsky M."/>
            <person name="Guigo R."/>
            <person name="Alvarado L."/>
            <person name="Berlin A."/>
            <person name="Bochicchio J."/>
            <person name="Borenstein D."/>
            <person name="Chapman S."/>
            <person name="Chen Z."/>
            <person name="Engels R."/>
            <person name="Freedman E."/>
            <person name="Gellesch M."/>
            <person name="Goldberg J."/>
            <person name="Griggs A."/>
            <person name="Gujja S."/>
            <person name="Heiman D."/>
            <person name="Hepburn T."/>
            <person name="Howarth C."/>
            <person name="Jen D."/>
            <person name="Larson L."/>
            <person name="Lewis B."/>
            <person name="Mehta T."/>
            <person name="Park D."/>
            <person name="Pearson M."/>
            <person name="Roberts A."/>
            <person name="Saif S."/>
            <person name="Shenoy N."/>
            <person name="Sisk P."/>
            <person name="Stolte C."/>
            <person name="Sykes S."/>
            <person name="Thomson T."/>
            <person name="Walk T."/>
            <person name="White J."/>
            <person name="Yandava C."/>
            <person name="Burger G."/>
            <person name="Gray M.W."/>
            <person name="Holland P.W.H."/>
            <person name="King N."/>
            <person name="Lang F.B.F."/>
            <person name="Roger A.J."/>
            <person name="Ruiz-Trillo I."/>
            <person name="Lander E."/>
            <person name="Nusbaum C."/>
        </authorList>
    </citation>
    <scope>NUCLEOTIDE SEQUENCE [LARGE SCALE GENOMIC DNA]</scope>
    <source>
        <strain evidence="10 11">DAOM BR117</strain>
    </source>
</reference>
<keyword evidence="8" id="KW-0804">Transcription</keyword>
<evidence type="ECO:0000256" key="8">
    <source>
        <dbReference type="ARBA" id="ARBA00023163"/>
    </source>
</evidence>
<dbReference type="eggNOG" id="KOG4508">
    <property type="taxonomic scope" value="Eukaryota"/>
</dbReference>
<dbReference type="GO" id="GO:0005737">
    <property type="term" value="C:cytoplasm"/>
    <property type="evidence" value="ECO:0007669"/>
    <property type="project" value="UniProtKB-SubCell"/>
</dbReference>
<evidence type="ECO:0000256" key="3">
    <source>
        <dbReference type="ARBA" id="ARBA00008030"/>
    </source>
</evidence>
<dbReference type="GO" id="GO:0030014">
    <property type="term" value="C:CCR4-NOT complex"/>
    <property type="evidence" value="ECO:0007669"/>
    <property type="project" value="InterPro"/>
</dbReference>
<evidence type="ECO:0000256" key="1">
    <source>
        <dbReference type="ARBA" id="ARBA00004123"/>
    </source>
</evidence>
<keyword evidence="5" id="KW-0963">Cytoplasm</keyword>
<dbReference type="AlphaFoldDB" id="A0A0L0H8J2"/>
<keyword evidence="6" id="KW-0805">Transcription regulation</keyword>
<sequence>MIDGTDLDLLYSVLARVELPLDTAALALRDSFSSSVRRFDFACALSVLLSERTLLPNPAIRLSALYILHDLYESVPADAHPFLSTFLDYITPDMKGPSRTGEGTRGLDVTNCERYLVSRLLVEPKGAREELSRCSPKQLLMQLDVSRISQTLSDQQVLAALTSLRQCADKFYAAAATTDGVFAIPMSEDPADPTVEEALVAAKDLFSGARTDGEQLDLLGFAPPFSVPPPGILLPALEEVLWLDPPEVMHRIEWDFSMCQTVARKDEVRRLMSMALKGPLSLVQLQSVIGALEADPNMVNSCGLSPQNLPDLVENNPNLAVESLLRLMGTPRQQEYLKVLVTINMSLHSLEVVNRLANAVTLPPDFLHMYIVHCIGTCESIRDRYMQNRQVRLVCVFLQSLIRNRTISITDFFVEIQAFCIQFSRIREAAGLFRLLKKEAEQGGQG</sequence>
<evidence type="ECO:0000256" key="6">
    <source>
        <dbReference type="ARBA" id="ARBA00023015"/>
    </source>
</evidence>
<keyword evidence="9" id="KW-0539">Nucleus</keyword>
<evidence type="ECO:0000256" key="4">
    <source>
        <dbReference type="ARBA" id="ARBA00014872"/>
    </source>
</evidence>
<evidence type="ECO:0000256" key="7">
    <source>
        <dbReference type="ARBA" id="ARBA00023158"/>
    </source>
</evidence>
<dbReference type="STRING" id="645134.A0A0L0H8J2"/>
<gene>
    <name evidence="10" type="ORF">SPPG_07221</name>
</gene>
<dbReference type="Proteomes" id="UP000053201">
    <property type="component" value="Unassembled WGS sequence"/>
</dbReference>
<dbReference type="InParanoid" id="A0A0L0H8J2"/>
<accession>A0A0L0H8J2</accession>
<comment type="subcellular location">
    <subcellularLocation>
        <location evidence="2">Cytoplasm</location>
    </subcellularLocation>
    <subcellularLocation>
        <location evidence="1">Nucleus</location>
    </subcellularLocation>
</comment>
<dbReference type="GO" id="GO:0031047">
    <property type="term" value="P:regulatory ncRNA-mediated gene silencing"/>
    <property type="evidence" value="ECO:0007669"/>
    <property type="project" value="UniProtKB-KW"/>
</dbReference>
<evidence type="ECO:0000313" key="11">
    <source>
        <dbReference type="Proteomes" id="UP000053201"/>
    </source>
</evidence>
<evidence type="ECO:0000313" key="10">
    <source>
        <dbReference type="EMBL" id="KNC97291.1"/>
    </source>
</evidence>
<dbReference type="RefSeq" id="XP_016605331.1">
    <property type="nucleotide sequence ID" value="XM_016755384.1"/>
</dbReference>
<name>A0A0L0H8J2_SPIPD</name>